<accession>A0ABQ9Y2D4</accession>
<gene>
    <name evidence="1" type="ORF">BLNAU_7282</name>
</gene>
<name>A0ABQ9Y2D4_9EUKA</name>
<evidence type="ECO:0000313" key="1">
    <source>
        <dbReference type="EMBL" id="KAK2957848.1"/>
    </source>
</evidence>
<proteinExistence type="predicted"/>
<dbReference type="Proteomes" id="UP001281761">
    <property type="component" value="Unassembled WGS sequence"/>
</dbReference>
<evidence type="ECO:0000313" key="2">
    <source>
        <dbReference type="Proteomes" id="UP001281761"/>
    </source>
</evidence>
<comment type="caution">
    <text evidence="1">The sequence shown here is derived from an EMBL/GenBank/DDBJ whole genome shotgun (WGS) entry which is preliminary data.</text>
</comment>
<reference evidence="1 2" key="1">
    <citation type="journal article" date="2022" name="bioRxiv">
        <title>Genomics of Preaxostyla Flagellates Illuminates Evolutionary Transitions and the Path Towards Mitochondrial Loss.</title>
        <authorList>
            <person name="Novak L.V.F."/>
            <person name="Treitli S.C."/>
            <person name="Pyrih J."/>
            <person name="Halakuc P."/>
            <person name="Pipaliya S.V."/>
            <person name="Vacek V."/>
            <person name="Brzon O."/>
            <person name="Soukal P."/>
            <person name="Eme L."/>
            <person name="Dacks J.B."/>
            <person name="Karnkowska A."/>
            <person name="Elias M."/>
            <person name="Hampl V."/>
        </authorList>
    </citation>
    <scope>NUCLEOTIDE SEQUENCE [LARGE SCALE GENOMIC DNA]</scope>
    <source>
        <strain evidence="1">NAU3</strain>
        <tissue evidence="1">Gut</tissue>
    </source>
</reference>
<dbReference type="EMBL" id="JARBJD010000043">
    <property type="protein sequence ID" value="KAK2957848.1"/>
    <property type="molecule type" value="Genomic_DNA"/>
</dbReference>
<organism evidence="1 2">
    <name type="scientific">Blattamonas nauphoetae</name>
    <dbReference type="NCBI Taxonomy" id="2049346"/>
    <lineage>
        <taxon>Eukaryota</taxon>
        <taxon>Metamonada</taxon>
        <taxon>Preaxostyla</taxon>
        <taxon>Oxymonadida</taxon>
        <taxon>Blattamonas</taxon>
    </lineage>
</organism>
<sequence>MAQSCSPTISQAGLDIPPEQTIIETHAEDVPFEIVNFDDSDLGHVQPPNDLNTIQQQLQPFQIEFSYVSASNIFSIPPIISLFRLFNPYSSLQDPTSLHQNNIIPIPLLSPPATPCTYVPFGRHKSSAGSLFLLQLGPMQPFVVPPACSPRPPLIRLNKAVLPPHRHFSDAPITLLRNYINAKIPVADAHFIPFCIFPSISPKNQFLDPDLLCSYNSTGMDASSQLQLRHAKVAKAGFLFTKSRALSPSPPILPMKLFTLSAYNFIANHTVRRYSTKQTGQPPVYHTILTREDLVRYIRMLKNAFITISVHPPTHSGHPLFFPNQTDLLQNSISSSLFVVPLQEKRWRYKHAKVQKRENDDIPANPPISPQIQHFVRLTNALSLSTLRSQSYLNQSRFWSTPKNSSKTGNSRHAIGLTRHRPRLATAARLHLHPLAARLLRRTPRSESLDEQDSFVAKSDIETIATFVRADRQKKGLSPHPICTQHLRQFISSPSIRHFLSLRVLAGIKEAETRV</sequence>
<protein>
    <submittedName>
        <fullName evidence="1">Uncharacterized protein</fullName>
    </submittedName>
</protein>
<keyword evidence="2" id="KW-1185">Reference proteome</keyword>